<evidence type="ECO:0000313" key="7">
    <source>
        <dbReference type="Proteomes" id="UP001529510"/>
    </source>
</evidence>
<keyword evidence="4" id="KW-0472">Membrane</keyword>
<organism evidence="6 7">
    <name type="scientific">Cirrhinus mrigala</name>
    <name type="common">Mrigala</name>
    <dbReference type="NCBI Taxonomy" id="683832"/>
    <lineage>
        <taxon>Eukaryota</taxon>
        <taxon>Metazoa</taxon>
        <taxon>Chordata</taxon>
        <taxon>Craniata</taxon>
        <taxon>Vertebrata</taxon>
        <taxon>Euteleostomi</taxon>
        <taxon>Actinopterygii</taxon>
        <taxon>Neopterygii</taxon>
        <taxon>Teleostei</taxon>
        <taxon>Ostariophysi</taxon>
        <taxon>Cypriniformes</taxon>
        <taxon>Cyprinidae</taxon>
        <taxon>Labeoninae</taxon>
        <taxon>Labeonini</taxon>
        <taxon>Cirrhinus</taxon>
    </lineage>
</organism>
<dbReference type="InterPro" id="IPR043405">
    <property type="entry name" value="Chondromodulin/Tenomodulin"/>
</dbReference>
<evidence type="ECO:0000256" key="2">
    <source>
        <dbReference type="ARBA" id="ARBA00022692"/>
    </source>
</evidence>
<keyword evidence="7" id="KW-1185">Reference proteome</keyword>
<evidence type="ECO:0000256" key="4">
    <source>
        <dbReference type="ARBA" id="ARBA00023136"/>
    </source>
</evidence>
<evidence type="ECO:0000313" key="6">
    <source>
        <dbReference type="EMBL" id="KAL0176010.1"/>
    </source>
</evidence>
<dbReference type="GO" id="GO:0016020">
    <property type="term" value="C:membrane"/>
    <property type="evidence" value="ECO:0007669"/>
    <property type="project" value="UniProtKB-SubCell"/>
</dbReference>
<feature type="non-terminal residue" evidence="6">
    <location>
        <position position="78"/>
    </location>
</feature>
<dbReference type="Proteomes" id="UP001529510">
    <property type="component" value="Unassembled WGS sequence"/>
</dbReference>
<comment type="caution">
    <text evidence="6">The sequence shown here is derived from an EMBL/GenBank/DDBJ whole genome shotgun (WGS) entry which is preliminary data.</text>
</comment>
<sequence length="78" mass="9112">MRPVVRLQVLFGCGSDPVDSLSSQTEVGLELDNSLDEQGYCCQYCRRGYRYCRRYHEPLGGFWPYPYYYQGGRVICQI</sequence>
<dbReference type="PANTHER" id="PTHR14064">
    <property type="entry name" value="CHONDROMODULIN-RELATED"/>
    <property type="match status" value="1"/>
</dbReference>
<dbReference type="AlphaFoldDB" id="A0ABD0PPP5"/>
<gene>
    <name evidence="6" type="ORF">M9458_028340</name>
</gene>
<protein>
    <submittedName>
        <fullName evidence="6">Uncharacterized protein</fullName>
    </submittedName>
</protein>
<comment type="subcellular location">
    <subcellularLocation>
        <location evidence="1">Membrane</location>
        <topology evidence="1">Single-pass membrane protein</topology>
    </subcellularLocation>
</comment>
<dbReference type="PANTHER" id="PTHR14064:SF3">
    <property type="entry name" value="TENOMODULIN"/>
    <property type="match status" value="1"/>
</dbReference>
<keyword evidence="2" id="KW-0812">Transmembrane</keyword>
<evidence type="ECO:0000256" key="5">
    <source>
        <dbReference type="ARBA" id="ARBA00023180"/>
    </source>
</evidence>
<proteinExistence type="predicted"/>
<keyword evidence="5" id="KW-0325">Glycoprotein</keyword>
<keyword evidence="3" id="KW-1133">Transmembrane helix</keyword>
<evidence type="ECO:0000256" key="1">
    <source>
        <dbReference type="ARBA" id="ARBA00004167"/>
    </source>
</evidence>
<accession>A0ABD0PPP5</accession>
<name>A0ABD0PPP5_CIRMR</name>
<reference evidence="6 7" key="1">
    <citation type="submission" date="2024-05" db="EMBL/GenBank/DDBJ databases">
        <title>Genome sequencing and assembly of Indian major carp, Cirrhinus mrigala (Hamilton, 1822).</title>
        <authorList>
            <person name="Mohindra V."/>
            <person name="Chowdhury L.M."/>
            <person name="Lal K."/>
            <person name="Jena J.K."/>
        </authorList>
    </citation>
    <scope>NUCLEOTIDE SEQUENCE [LARGE SCALE GENOMIC DNA]</scope>
    <source>
        <strain evidence="6">CM1030</strain>
        <tissue evidence="6">Blood</tissue>
    </source>
</reference>
<evidence type="ECO:0000256" key="3">
    <source>
        <dbReference type="ARBA" id="ARBA00022989"/>
    </source>
</evidence>
<dbReference type="EMBL" id="JAMKFB020000014">
    <property type="protein sequence ID" value="KAL0176010.1"/>
    <property type="molecule type" value="Genomic_DNA"/>
</dbReference>